<gene>
    <name evidence="1" type="ORF">CGOC_LOCUS2268</name>
</gene>
<dbReference type="EMBL" id="UYRV01004995">
    <property type="protein sequence ID" value="VDK52176.1"/>
    <property type="molecule type" value="Genomic_DNA"/>
</dbReference>
<protein>
    <submittedName>
        <fullName evidence="1">Uncharacterized protein</fullName>
    </submittedName>
</protein>
<dbReference type="OrthoDB" id="9997229at2759"/>
<name>A0A3P6QM56_CYLGO</name>
<dbReference type="Proteomes" id="UP000271889">
    <property type="component" value="Unassembled WGS sequence"/>
</dbReference>
<dbReference type="AlphaFoldDB" id="A0A3P6QM56"/>
<accession>A0A3P6QM56</accession>
<sequence>MNRRESLDALKGATLRILVPRMEEPYVNYANFTDEEEEIRGYGPGVVMELLKDMASELNLTYEVLTKLV</sequence>
<dbReference type="Gene3D" id="3.40.190.10">
    <property type="entry name" value="Periplasmic binding protein-like II"/>
    <property type="match status" value="1"/>
</dbReference>
<reference evidence="1 2" key="1">
    <citation type="submission" date="2018-11" db="EMBL/GenBank/DDBJ databases">
        <authorList>
            <consortium name="Pathogen Informatics"/>
        </authorList>
    </citation>
    <scope>NUCLEOTIDE SEQUENCE [LARGE SCALE GENOMIC DNA]</scope>
</reference>
<proteinExistence type="predicted"/>
<organism evidence="1 2">
    <name type="scientific">Cylicostephanus goldi</name>
    <name type="common">Nematode worm</name>
    <dbReference type="NCBI Taxonomy" id="71465"/>
    <lineage>
        <taxon>Eukaryota</taxon>
        <taxon>Metazoa</taxon>
        <taxon>Ecdysozoa</taxon>
        <taxon>Nematoda</taxon>
        <taxon>Chromadorea</taxon>
        <taxon>Rhabditida</taxon>
        <taxon>Rhabditina</taxon>
        <taxon>Rhabditomorpha</taxon>
        <taxon>Strongyloidea</taxon>
        <taxon>Strongylidae</taxon>
        <taxon>Cylicostephanus</taxon>
    </lineage>
</organism>
<evidence type="ECO:0000313" key="1">
    <source>
        <dbReference type="EMBL" id="VDK52176.1"/>
    </source>
</evidence>
<evidence type="ECO:0000313" key="2">
    <source>
        <dbReference type="Proteomes" id="UP000271889"/>
    </source>
</evidence>
<keyword evidence="2" id="KW-1185">Reference proteome</keyword>